<proteinExistence type="predicted"/>
<organism evidence="3 4">
    <name type="scientific">Venturia effusa</name>
    <dbReference type="NCBI Taxonomy" id="50376"/>
    <lineage>
        <taxon>Eukaryota</taxon>
        <taxon>Fungi</taxon>
        <taxon>Dikarya</taxon>
        <taxon>Ascomycota</taxon>
        <taxon>Pezizomycotina</taxon>
        <taxon>Dothideomycetes</taxon>
        <taxon>Pleosporomycetidae</taxon>
        <taxon>Venturiales</taxon>
        <taxon>Venturiaceae</taxon>
        <taxon>Venturia</taxon>
    </lineage>
</organism>
<keyword evidence="4" id="KW-1185">Reference proteome</keyword>
<dbReference type="Gene3D" id="2.40.50.140">
    <property type="entry name" value="Nucleic acid-binding proteins"/>
    <property type="match status" value="1"/>
</dbReference>
<dbReference type="STRING" id="50376.A0A517L2X4"/>
<keyword evidence="1 2" id="KW-0238">DNA-binding</keyword>
<dbReference type="AlphaFoldDB" id="A0A517L2X4"/>
<dbReference type="CDD" id="cd04496">
    <property type="entry name" value="SSB_OBF"/>
    <property type="match status" value="1"/>
</dbReference>
<accession>A0A517L2X4</accession>
<dbReference type="GO" id="GO:0005739">
    <property type="term" value="C:mitochondrion"/>
    <property type="evidence" value="ECO:0007669"/>
    <property type="project" value="UniProtKB-SubCell"/>
</dbReference>
<gene>
    <name evidence="3" type="ORF">FKW77_003283</name>
</gene>
<evidence type="ECO:0000313" key="4">
    <source>
        <dbReference type="Proteomes" id="UP000316270"/>
    </source>
</evidence>
<comment type="subcellular location">
    <subcellularLocation>
        <location evidence="2">Mitochondrion</location>
    </subcellularLocation>
</comment>
<dbReference type="Pfam" id="PF00436">
    <property type="entry name" value="SSB"/>
    <property type="match status" value="1"/>
</dbReference>
<dbReference type="EMBL" id="CP042188">
    <property type="protein sequence ID" value="QDS69991.1"/>
    <property type="molecule type" value="Genomic_DNA"/>
</dbReference>
<protein>
    <recommendedName>
        <fullName evidence="2">Single-stranded DNA-binding protein</fullName>
    </recommendedName>
</protein>
<name>A0A517L2X4_9PEZI</name>
<dbReference type="OrthoDB" id="1078367at2759"/>
<keyword evidence="2" id="KW-0496">Mitochondrion</keyword>
<reference evidence="3 4" key="1">
    <citation type="submission" date="2019-07" db="EMBL/GenBank/DDBJ databases">
        <title>Finished genome of Venturia effusa.</title>
        <authorList>
            <person name="Young C.A."/>
            <person name="Cox M.P."/>
            <person name="Ganley A.R.D."/>
            <person name="David W.J."/>
        </authorList>
    </citation>
    <scope>NUCLEOTIDE SEQUENCE [LARGE SCALE GENOMIC DNA]</scope>
    <source>
        <strain evidence="4">albino</strain>
    </source>
</reference>
<dbReference type="PIRSF" id="PIRSF002070">
    <property type="entry name" value="SSB"/>
    <property type="match status" value="1"/>
</dbReference>
<dbReference type="SUPFAM" id="SSF50249">
    <property type="entry name" value="Nucleic acid-binding proteins"/>
    <property type="match status" value="1"/>
</dbReference>
<dbReference type="InterPro" id="IPR011344">
    <property type="entry name" value="ssDNA-bd"/>
</dbReference>
<sequence>MSLRTMFRPATANARAFSTTSRSAYAKIQVIGRLAAQPELVDTSTGNTMVRYTVASDFGPKDNKQTSWWKVANFQPEGPARDFVLGLPKGTLIHLDAEAQLGSYDDEGKIRQRLNLVQRSIEVLARPKNAYDSNAGGQEQNAASG</sequence>
<dbReference type="GO" id="GO:0006260">
    <property type="term" value="P:DNA replication"/>
    <property type="evidence" value="ECO:0007669"/>
    <property type="project" value="InterPro"/>
</dbReference>
<dbReference type="InterPro" id="IPR000424">
    <property type="entry name" value="Primosome_PriB/ssb"/>
</dbReference>
<dbReference type="PROSITE" id="PS50935">
    <property type="entry name" value="SSB"/>
    <property type="match status" value="1"/>
</dbReference>
<dbReference type="Proteomes" id="UP000316270">
    <property type="component" value="Chromosome 4"/>
</dbReference>
<evidence type="ECO:0000256" key="1">
    <source>
        <dbReference type="ARBA" id="ARBA00023125"/>
    </source>
</evidence>
<dbReference type="GO" id="GO:0003697">
    <property type="term" value="F:single-stranded DNA binding"/>
    <property type="evidence" value="ECO:0007669"/>
    <property type="project" value="InterPro"/>
</dbReference>
<evidence type="ECO:0000313" key="3">
    <source>
        <dbReference type="EMBL" id="QDS69991.1"/>
    </source>
</evidence>
<dbReference type="InterPro" id="IPR012340">
    <property type="entry name" value="NA-bd_OB-fold"/>
</dbReference>
<evidence type="ECO:0000256" key="2">
    <source>
        <dbReference type="PIRNR" id="PIRNR002070"/>
    </source>
</evidence>